<keyword evidence="2" id="KW-1185">Reference proteome</keyword>
<dbReference type="AlphaFoldDB" id="A0A6S7AW35"/>
<proteinExistence type="predicted"/>
<dbReference type="Pfam" id="PF13310">
    <property type="entry name" value="Virulence_RhuM"/>
    <property type="match status" value="1"/>
</dbReference>
<accession>A0A6S7AW35</accession>
<dbReference type="InterPro" id="IPR011204">
    <property type="entry name" value="Virulence_RhuM-like"/>
</dbReference>
<dbReference type="Proteomes" id="UP000494115">
    <property type="component" value="Unassembled WGS sequence"/>
</dbReference>
<dbReference type="EMBL" id="CADIKM010000003">
    <property type="protein sequence ID" value="CAB3779637.1"/>
    <property type="molecule type" value="Genomic_DNA"/>
</dbReference>
<evidence type="ECO:0000313" key="1">
    <source>
        <dbReference type="EMBL" id="CAB3779637.1"/>
    </source>
</evidence>
<gene>
    <name evidence="1" type="ORF">LMG28138_00865</name>
</gene>
<protein>
    <submittedName>
        <fullName evidence="1">Uncharacterized protein</fullName>
    </submittedName>
</protein>
<organism evidence="1 2">
    <name type="scientific">Pararobbsia alpina</name>
    <dbReference type="NCBI Taxonomy" id="621374"/>
    <lineage>
        <taxon>Bacteria</taxon>
        <taxon>Pseudomonadati</taxon>
        <taxon>Pseudomonadota</taxon>
        <taxon>Betaproteobacteria</taxon>
        <taxon>Burkholderiales</taxon>
        <taxon>Burkholderiaceae</taxon>
        <taxon>Pararobbsia</taxon>
    </lineage>
</organism>
<sequence length="80" mass="9531">MTMNEWESRLDAFLQFNEREILTHAGKVSAQVAERLALERYAEFDYRRRTAERLAADAEDVDALEQIERQLEKKSEERKK</sequence>
<name>A0A6S7AW35_9BURK</name>
<reference evidence="1 2" key="1">
    <citation type="submission" date="2020-04" db="EMBL/GenBank/DDBJ databases">
        <authorList>
            <person name="De Canck E."/>
        </authorList>
    </citation>
    <scope>NUCLEOTIDE SEQUENCE [LARGE SCALE GENOMIC DNA]</scope>
    <source>
        <strain evidence="1 2">LMG 28138</strain>
    </source>
</reference>
<evidence type="ECO:0000313" key="2">
    <source>
        <dbReference type="Proteomes" id="UP000494115"/>
    </source>
</evidence>